<reference evidence="1 2" key="1">
    <citation type="journal article" date="2022" name="Nat. Ecol. Evol.">
        <title>A masculinizing supergene underlies an exaggerated male reproductive morph in a spider.</title>
        <authorList>
            <person name="Hendrickx F."/>
            <person name="De Corte Z."/>
            <person name="Sonet G."/>
            <person name="Van Belleghem S.M."/>
            <person name="Kostlbacher S."/>
            <person name="Vangestel C."/>
        </authorList>
    </citation>
    <scope>NUCLEOTIDE SEQUENCE [LARGE SCALE GENOMIC DNA]</scope>
    <source>
        <strain evidence="1">W744_W776</strain>
    </source>
</reference>
<evidence type="ECO:0000313" key="2">
    <source>
        <dbReference type="Proteomes" id="UP000827092"/>
    </source>
</evidence>
<name>A0AAV6UAV3_9ARAC</name>
<dbReference type="EMBL" id="JAFNEN010000547">
    <property type="protein sequence ID" value="KAG8180849.1"/>
    <property type="molecule type" value="Genomic_DNA"/>
</dbReference>
<sequence>MWTLSCQLCCTSIVKAPVGRSFNHPQYNPNHRPLAVGINRCRSNVLGLVVLNPVLVILKYNTMKDHFFQMIFDQ</sequence>
<proteinExistence type="predicted"/>
<protein>
    <submittedName>
        <fullName evidence="1">Uncharacterized protein</fullName>
    </submittedName>
</protein>
<accession>A0AAV6UAV3</accession>
<dbReference type="AlphaFoldDB" id="A0AAV6UAV3"/>
<gene>
    <name evidence="1" type="ORF">JTE90_005933</name>
</gene>
<comment type="caution">
    <text evidence="1">The sequence shown here is derived from an EMBL/GenBank/DDBJ whole genome shotgun (WGS) entry which is preliminary data.</text>
</comment>
<organism evidence="1 2">
    <name type="scientific">Oedothorax gibbosus</name>
    <dbReference type="NCBI Taxonomy" id="931172"/>
    <lineage>
        <taxon>Eukaryota</taxon>
        <taxon>Metazoa</taxon>
        <taxon>Ecdysozoa</taxon>
        <taxon>Arthropoda</taxon>
        <taxon>Chelicerata</taxon>
        <taxon>Arachnida</taxon>
        <taxon>Araneae</taxon>
        <taxon>Araneomorphae</taxon>
        <taxon>Entelegynae</taxon>
        <taxon>Araneoidea</taxon>
        <taxon>Linyphiidae</taxon>
        <taxon>Erigoninae</taxon>
        <taxon>Oedothorax</taxon>
    </lineage>
</organism>
<evidence type="ECO:0000313" key="1">
    <source>
        <dbReference type="EMBL" id="KAG8180849.1"/>
    </source>
</evidence>
<dbReference type="Proteomes" id="UP000827092">
    <property type="component" value="Unassembled WGS sequence"/>
</dbReference>
<keyword evidence="2" id="KW-1185">Reference proteome</keyword>